<gene>
    <name evidence="2" type="ORF">LGH70_18195</name>
</gene>
<reference evidence="2" key="1">
    <citation type="submission" date="2021-10" db="EMBL/GenBank/DDBJ databases">
        <authorList>
            <person name="Dean J.D."/>
            <person name="Kim M.K."/>
            <person name="Newey C.N."/>
            <person name="Stoker T.S."/>
            <person name="Thompson D.W."/>
            <person name="Grose J.H."/>
        </authorList>
    </citation>
    <scope>NUCLEOTIDE SEQUENCE</scope>
    <source>
        <strain evidence="2">BT635</strain>
    </source>
</reference>
<keyword evidence="1" id="KW-0812">Transmembrane</keyword>
<dbReference type="EMBL" id="JAJADQ010000010">
    <property type="protein sequence ID" value="MCB2379534.1"/>
    <property type="molecule type" value="Genomic_DNA"/>
</dbReference>
<dbReference type="Proteomes" id="UP001165297">
    <property type="component" value="Unassembled WGS sequence"/>
</dbReference>
<feature type="transmembrane region" description="Helical" evidence="1">
    <location>
        <begin position="61"/>
        <end position="81"/>
    </location>
</feature>
<dbReference type="RefSeq" id="WP_226188561.1">
    <property type="nucleotide sequence ID" value="NZ_JAJADQ010000010.1"/>
</dbReference>
<comment type="caution">
    <text evidence="2">The sequence shown here is derived from an EMBL/GenBank/DDBJ whole genome shotgun (WGS) entry which is preliminary data.</text>
</comment>
<keyword evidence="1" id="KW-0472">Membrane</keyword>
<keyword evidence="3" id="KW-1185">Reference proteome</keyword>
<evidence type="ECO:0000256" key="1">
    <source>
        <dbReference type="SAM" id="Phobius"/>
    </source>
</evidence>
<keyword evidence="1" id="KW-1133">Transmembrane helix</keyword>
<organism evidence="2 3">
    <name type="scientific">Hymenobacter nitidus</name>
    <dbReference type="NCBI Taxonomy" id="2880929"/>
    <lineage>
        <taxon>Bacteria</taxon>
        <taxon>Pseudomonadati</taxon>
        <taxon>Bacteroidota</taxon>
        <taxon>Cytophagia</taxon>
        <taxon>Cytophagales</taxon>
        <taxon>Hymenobacteraceae</taxon>
        <taxon>Hymenobacter</taxon>
    </lineage>
</organism>
<evidence type="ECO:0000313" key="3">
    <source>
        <dbReference type="Proteomes" id="UP001165297"/>
    </source>
</evidence>
<name>A0ABS8AJ50_9BACT</name>
<protein>
    <recommendedName>
        <fullName evidence="4">DUF202 domain-containing protein</fullName>
    </recommendedName>
</protein>
<feature type="transmembrane region" description="Helical" evidence="1">
    <location>
        <begin position="101"/>
        <end position="123"/>
    </location>
</feature>
<evidence type="ECO:0000313" key="2">
    <source>
        <dbReference type="EMBL" id="MCB2379534.1"/>
    </source>
</evidence>
<feature type="transmembrane region" description="Helical" evidence="1">
    <location>
        <begin position="26"/>
        <end position="49"/>
    </location>
</feature>
<evidence type="ECO:0008006" key="4">
    <source>
        <dbReference type="Google" id="ProtNLM"/>
    </source>
</evidence>
<proteinExistence type="predicted"/>
<accession>A0ABS8AJ50</accession>
<sequence>MKLFDYWFYWIARAYYKQDGKGAATAFVGLSVLQSFLVSAVTLPLIRVYLLGPGAPSPKTFGTIGVGILILLYLVNLKRYWNKYDLLAERWQTETAAQKRVGATLVVLAVPVVLALNIFLLWLTARR</sequence>